<dbReference type="AlphaFoldDB" id="A0AA88H542"/>
<organism evidence="2 3">
    <name type="scientific">Artemia franciscana</name>
    <name type="common">Brine shrimp</name>
    <name type="synonym">Artemia sanfranciscana</name>
    <dbReference type="NCBI Taxonomy" id="6661"/>
    <lineage>
        <taxon>Eukaryota</taxon>
        <taxon>Metazoa</taxon>
        <taxon>Ecdysozoa</taxon>
        <taxon>Arthropoda</taxon>
        <taxon>Crustacea</taxon>
        <taxon>Branchiopoda</taxon>
        <taxon>Anostraca</taxon>
        <taxon>Artemiidae</taxon>
        <taxon>Artemia</taxon>
    </lineage>
</organism>
<dbReference type="EMBL" id="JAVRJZ010001680">
    <property type="protein sequence ID" value="KAK2701795.1"/>
    <property type="molecule type" value="Genomic_DNA"/>
</dbReference>
<name>A0AA88H542_ARTSF</name>
<accession>A0AA88H542</accession>
<reference evidence="2" key="1">
    <citation type="submission" date="2023-07" db="EMBL/GenBank/DDBJ databases">
        <title>Chromosome-level genome assembly of Artemia franciscana.</title>
        <authorList>
            <person name="Jo E."/>
        </authorList>
    </citation>
    <scope>NUCLEOTIDE SEQUENCE</scope>
    <source>
        <tissue evidence="2">Whole body</tissue>
    </source>
</reference>
<dbReference type="Proteomes" id="UP001187531">
    <property type="component" value="Unassembled WGS sequence"/>
</dbReference>
<evidence type="ECO:0000256" key="1">
    <source>
        <dbReference type="SAM" id="MobiDB-lite"/>
    </source>
</evidence>
<comment type="caution">
    <text evidence="2">The sequence shown here is derived from an EMBL/GenBank/DDBJ whole genome shotgun (WGS) entry which is preliminary data.</text>
</comment>
<evidence type="ECO:0000313" key="3">
    <source>
        <dbReference type="Proteomes" id="UP001187531"/>
    </source>
</evidence>
<feature type="compositionally biased region" description="Basic and acidic residues" evidence="1">
    <location>
        <begin position="227"/>
        <end position="246"/>
    </location>
</feature>
<sequence>MQLRKPIDTLIADQNTPHKQRQLFDIILQARRFASEQLFLPENNSYTSYVALDKDYVVWNVFATPELSLEPVKSCFLIVGCLEYRGYFAMEAARDHALKLQADGFDVFLGGVAAYSTLGWFDDPVFSSMLQHGKWRTVETIFHELAHQQLYIKNDSAFNEAFATAVADLGLTEFLATQGLEQENEYIVKDKQWEKSFHQSHPERANGSARPLRKNLTRSGKANKKTRSAEETQRRVCIDKKTASAT</sequence>
<dbReference type="InterPro" id="IPR014553">
    <property type="entry name" value="Aminopept"/>
</dbReference>
<dbReference type="Pfam" id="PF10023">
    <property type="entry name" value="Aminopep"/>
    <property type="match status" value="1"/>
</dbReference>
<evidence type="ECO:0008006" key="4">
    <source>
        <dbReference type="Google" id="ProtNLM"/>
    </source>
</evidence>
<protein>
    <recommendedName>
        <fullName evidence="4">Aminopeptidase</fullName>
    </recommendedName>
</protein>
<gene>
    <name evidence="2" type="ORF">QYM36_019550</name>
</gene>
<proteinExistence type="predicted"/>
<evidence type="ECO:0000313" key="2">
    <source>
        <dbReference type="EMBL" id="KAK2701795.1"/>
    </source>
</evidence>
<keyword evidence="3" id="KW-1185">Reference proteome</keyword>
<feature type="region of interest" description="Disordered" evidence="1">
    <location>
        <begin position="197"/>
        <end position="246"/>
    </location>
</feature>
<feature type="compositionally biased region" description="Basic residues" evidence="1">
    <location>
        <begin position="211"/>
        <end position="226"/>
    </location>
</feature>